<dbReference type="GO" id="GO:0017089">
    <property type="term" value="F:glycolipid transfer activity"/>
    <property type="evidence" value="ECO:0007669"/>
    <property type="project" value="TreeGrafter"/>
</dbReference>
<evidence type="ECO:0000256" key="4">
    <source>
        <dbReference type="ARBA" id="ARBA00022989"/>
    </source>
</evidence>
<dbReference type="GO" id="GO:0005886">
    <property type="term" value="C:plasma membrane"/>
    <property type="evidence" value="ECO:0007669"/>
    <property type="project" value="InterPro"/>
</dbReference>
<sequence length="194" mass="21953">MTRLNGNYMHLFLFAIAIGSWWLVKLTGSDEPSHIAVPAHSPDYFSKGYTKWEMSEQGRPKSKLIADEMTHYSDDGTTHLTNPLMFFYNDKTPPWVIQSETGILSADGKDLLLNGKVVVDRAAAEGVRELKIYSFNLKVKPEISYAETDEWAELISLPNWTTGVGMKLTFAEPIHLELLSNVKGNYETKKENPR</sequence>
<dbReference type="GO" id="GO:0015221">
    <property type="term" value="F:lipopolysaccharide transmembrane transporter activity"/>
    <property type="evidence" value="ECO:0007669"/>
    <property type="project" value="InterPro"/>
</dbReference>
<comment type="caution">
    <text evidence="7">The sequence shown here is derived from an EMBL/GenBank/DDBJ whole genome shotgun (WGS) entry which is preliminary data.</text>
</comment>
<dbReference type="Gene3D" id="2.60.450.10">
    <property type="entry name" value="Lipopolysaccharide (LPS) transport protein A like domain"/>
    <property type="match status" value="1"/>
</dbReference>
<dbReference type="NCBIfam" id="TIGR04409">
    <property type="entry name" value="LptC_YrbK"/>
    <property type="match status" value="1"/>
</dbReference>
<keyword evidence="1" id="KW-1003">Cell membrane</keyword>
<dbReference type="InterPro" id="IPR026265">
    <property type="entry name" value="LptC"/>
</dbReference>
<reference evidence="7 8" key="1">
    <citation type="submission" date="2018-02" db="EMBL/GenBank/DDBJ databases">
        <title>Subsurface microbial communities from deep shales in Ohio and West Virginia, USA.</title>
        <authorList>
            <person name="Wrighton K."/>
        </authorList>
    </citation>
    <scope>NUCLEOTIDE SEQUENCE [LARGE SCALE GENOMIC DNA]</scope>
    <source>
        <strain evidence="7 8">OWC-G53F</strain>
    </source>
</reference>
<evidence type="ECO:0000256" key="1">
    <source>
        <dbReference type="ARBA" id="ARBA00022475"/>
    </source>
</evidence>
<dbReference type="PANTHER" id="PTHR37481:SF1">
    <property type="entry name" value="LIPOPOLYSACCHARIDE EXPORT SYSTEM PROTEIN LPTC"/>
    <property type="match status" value="1"/>
</dbReference>
<dbReference type="EMBL" id="PTIY01000001">
    <property type="protein sequence ID" value="PPK73574.1"/>
    <property type="molecule type" value="Genomic_DNA"/>
</dbReference>
<organism evidence="7 8">
    <name type="scientific">Methylobacter tundripaludum</name>
    <dbReference type="NCBI Taxonomy" id="173365"/>
    <lineage>
        <taxon>Bacteria</taxon>
        <taxon>Pseudomonadati</taxon>
        <taxon>Pseudomonadota</taxon>
        <taxon>Gammaproteobacteria</taxon>
        <taxon>Methylococcales</taxon>
        <taxon>Methylococcaceae</taxon>
        <taxon>Methylobacter</taxon>
    </lineage>
</organism>
<protein>
    <submittedName>
        <fullName evidence="7">Lipopolysaccharide export system protein LptC</fullName>
    </submittedName>
</protein>
<evidence type="ECO:0000256" key="5">
    <source>
        <dbReference type="ARBA" id="ARBA00023136"/>
    </source>
</evidence>
<evidence type="ECO:0000256" key="6">
    <source>
        <dbReference type="SAM" id="Phobius"/>
    </source>
</evidence>
<accession>A0A2S6H7W5</accession>
<keyword evidence="2" id="KW-0997">Cell inner membrane</keyword>
<evidence type="ECO:0000256" key="2">
    <source>
        <dbReference type="ARBA" id="ARBA00022519"/>
    </source>
</evidence>
<dbReference type="AlphaFoldDB" id="A0A2S6H7W5"/>
<evidence type="ECO:0000313" key="8">
    <source>
        <dbReference type="Proteomes" id="UP000238071"/>
    </source>
</evidence>
<dbReference type="InterPro" id="IPR010664">
    <property type="entry name" value="LipoPS_assembly_LptC-rel"/>
</dbReference>
<dbReference type="InterPro" id="IPR052363">
    <property type="entry name" value="LPS_export_LptC"/>
</dbReference>
<keyword evidence="5 6" id="KW-0472">Membrane</keyword>
<evidence type="ECO:0000256" key="3">
    <source>
        <dbReference type="ARBA" id="ARBA00022692"/>
    </source>
</evidence>
<dbReference type="Proteomes" id="UP000238071">
    <property type="component" value="Unassembled WGS sequence"/>
</dbReference>
<name>A0A2S6H7W5_9GAMM</name>
<dbReference type="PANTHER" id="PTHR37481">
    <property type="entry name" value="LIPOPOLYSACCHARIDE EXPORT SYSTEM PROTEIN LPTC"/>
    <property type="match status" value="1"/>
</dbReference>
<keyword evidence="4 6" id="KW-1133">Transmembrane helix</keyword>
<dbReference type="OrthoDB" id="5973594at2"/>
<keyword evidence="3 6" id="KW-0812">Transmembrane</keyword>
<keyword evidence="8" id="KW-1185">Reference proteome</keyword>
<evidence type="ECO:0000313" key="7">
    <source>
        <dbReference type="EMBL" id="PPK73574.1"/>
    </source>
</evidence>
<gene>
    <name evidence="7" type="ORF">B0F88_101103</name>
</gene>
<feature type="transmembrane region" description="Helical" evidence="6">
    <location>
        <begin position="7"/>
        <end position="24"/>
    </location>
</feature>
<proteinExistence type="predicted"/>
<dbReference type="Pfam" id="PF06835">
    <property type="entry name" value="LptC"/>
    <property type="match status" value="1"/>
</dbReference>
<dbReference type="GO" id="GO:0030288">
    <property type="term" value="C:outer membrane-bounded periplasmic space"/>
    <property type="evidence" value="ECO:0007669"/>
    <property type="project" value="TreeGrafter"/>
</dbReference>